<evidence type="ECO:0000313" key="1">
    <source>
        <dbReference type="EMBL" id="GLY64008.1"/>
    </source>
</evidence>
<dbReference type="EMBL" id="BSTI01000001">
    <property type="protein sequence ID" value="GLY64008.1"/>
    <property type="molecule type" value="Genomic_DNA"/>
</dbReference>
<dbReference type="AlphaFoldDB" id="A0A9W6QUK3"/>
<protein>
    <submittedName>
        <fullName evidence="1">Uncharacterized protein</fullName>
    </submittedName>
</protein>
<sequence length="65" mass="7215">MTVVRAAVRTRILRTDQLLSVRTVAWSAPFERGGLTCEVETSREAELSLEGLLIGLELVVEIRGF</sequence>
<comment type="caution">
    <text evidence="1">The sequence shown here is derived from an EMBL/GenBank/DDBJ whole genome shotgun (WGS) entry which is preliminary data.</text>
</comment>
<proteinExistence type="predicted"/>
<organism evidence="1 2">
    <name type="scientific">Amycolatopsis taiwanensis</name>
    <dbReference type="NCBI Taxonomy" id="342230"/>
    <lineage>
        <taxon>Bacteria</taxon>
        <taxon>Bacillati</taxon>
        <taxon>Actinomycetota</taxon>
        <taxon>Actinomycetes</taxon>
        <taxon>Pseudonocardiales</taxon>
        <taxon>Pseudonocardiaceae</taxon>
        <taxon>Amycolatopsis</taxon>
    </lineage>
</organism>
<accession>A0A9W6QUK3</accession>
<keyword evidence="2" id="KW-1185">Reference proteome</keyword>
<reference evidence="1" key="1">
    <citation type="submission" date="2023-03" db="EMBL/GenBank/DDBJ databases">
        <title>Amycolatopsis taiwanensis NBRC 103393.</title>
        <authorList>
            <person name="Ichikawa N."/>
            <person name="Sato H."/>
            <person name="Tonouchi N."/>
        </authorList>
    </citation>
    <scope>NUCLEOTIDE SEQUENCE</scope>
    <source>
        <strain evidence="1">NBRC 103393</strain>
    </source>
</reference>
<gene>
    <name evidence="1" type="ORF">Atai01_06270</name>
</gene>
<dbReference type="Proteomes" id="UP001165136">
    <property type="component" value="Unassembled WGS sequence"/>
</dbReference>
<name>A0A9W6QUK3_9PSEU</name>
<evidence type="ECO:0000313" key="2">
    <source>
        <dbReference type="Proteomes" id="UP001165136"/>
    </source>
</evidence>